<feature type="compositionally biased region" description="Polar residues" evidence="1">
    <location>
        <begin position="27"/>
        <end position="47"/>
    </location>
</feature>
<protein>
    <submittedName>
        <fullName evidence="3">Meiotically up-regulated gene 113-domain-containing protein</fullName>
    </submittedName>
</protein>
<dbReference type="OrthoDB" id="2417614at2759"/>
<feature type="compositionally biased region" description="Polar residues" evidence="1">
    <location>
        <begin position="66"/>
        <end position="75"/>
    </location>
</feature>
<sequence length="546" mass="59508">MEQAGNTTPPTTPTAQPPGFREPPAATSGTGYASRGRTASQSHSSCLTRPRDALLVPGPDPDSRPRTLQTQTQTHPAVIAATPVRCHRRLALSAGPPDRPAPRLTNPSTSSTSFDMPFIANTPESLVARSDSKNPSSTCRGITASGRPCRRPISPTSSPQNLLPRPGRARRTIVVDDDPSDESLYCWQHKDQAALSARSSPGPRANATPILEERTSLDTLADRLGLVDLEEKKHGKKPPRKKKQQQPQQQEKPPVALVKPRPATKKLSCCFCFSIPIDEVQEAPRPARPLPKPVQQQQPYTPAPAAVRPPRRPVANGASLSPSKHSRKSSSTSQTGRYLSLIPADTEPQTASALMAELARPFVDSEDAGYIYMFWMTPANNSSTSASSRGLAPPVDAARSLLAPPTTSSSRSRRPSDAVAAFARSSNAGHEKTMLLKIGRASNVQRRMQQWSRQCGYEIEVLRYYPYLPGSSEASGEMPRMTPHAHRVERLVHIELAGMGLRAVRASCEACGRDHREWFEVDASREGVGKVDEVIRRWVGWDEGQP</sequence>
<evidence type="ECO:0000313" key="3">
    <source>
        <dbReference type="EMBL" id="KAH7362770.1"/>
    </source>
</evidence>
<feature type="compositionally biased region" description="Basic residues" evidence="1">
    <location>
        <begin position="234"/>
        <end position="244"/>
    </location>
</feature>
<evidence type="ECO:0000259" key="2">
    <source>
        <dbReference type="SMART" id="SM00974"/>
    </source>
</evidence>
<dbReference type="InterPro" id="IPR053006">
    <property type="entry name" value="Meiosis_regulatory"/>
</dbReference>
<dbReference type="PANTHER" id="PTHR28094">
    <property type="entry name" value="MEIOTICALLY UP-REGULATED GENE 113 PROTEIN"/>
    <property type="match status" value="1"/>
</dbReference>
<comment type="caution">
    <text evidence="3">The sequence shown here is derived from an EMBL/GenBank/DDBJ whole genome shotgun (WGS) entry which is preliminary data.</text>
</comment>
<evidence type="ECO:0000313" key="4">
    <source>
        <dbReference type="Proteomes" id="UP000813385"/>
    </source>
</evidence>
<feature type="compositionally biased region" description="Polar residues" evidence="1">
    <location>
        <begin position="105"/>
        <end position="114"/>
    </location>
</feature>
<feature type="compositionally biased region" description="Low complexity" evidence="1">
    <location>
        <begin position="293"/>
        <end position="333"/>
    </location>
</feature>
<reference evidence="3" key="1">
    <citation type="journal article" date="2021" name="Nat. Commun.">
        <title>Genetic determinants of endophytism in the Arabidopsis root mycobiome.</title>
        <authorList>
            <person name="Mesny F."/>
            <person name="Miyauchi S."/>
            <person name="Thiergart T."/>
            <person name="Pickel B."/>
            <person name="Atanasova L."/>
            <person name="Karlsson M."/>
            <person name="Huettel B."/>
            <person name="Barry K.W."/>
            <person name="Haridas S."/>
            <person name="Chen C."/>
            <person name="Bauer D."/>
            <person name="Andreopoulos W."/>
            <person name="Pangilinan J."/>
            <person name="LaButti K."/>
            <person name="Riley R."/>
            <person name="Lipzen A."/>
            <person name="Clum A."/>
            <person name="Drula E."/>
            <person name="Henrissat B."/>
            <person name="Kohler A."/>
            <person name="Grigoriev I.V."/>
            <person name="Martin F.M."/>
            <person name="Hacquard S."/>
        </authorList>
    </citation>
    <scope>NUCLEOTIDE SEQUENCE</scope>
    <source>
        <strain evidence="3">MPI-CAGE-AT-0016</strain>
    </source>
</reference>
<dbReference type="Pfam" id="PF10544">
    <property type="entry name" value="T5orf172"/>
    <property type="match status" value="1"/>
</dbReference>
<feature type="compositionally biased region" description="Low complexity" evidence="1">
    <location>
        <begin position="245"/>
        <end position="254"/>
    </location>
</feature>
<keyword evidence="4" id="KW-1185">Reference proteome</keyword>
<gene>
    <name evidence="3" type="ORF">B0T11DRAFT_281379</name>
</gene>
<proteinExistence type="predicted"/>
<feature type="region of interest" description="Disordered" evidence="1">
    <location>
        <begin position="1"/>
        <end position="169"/>
    </location>
</feature>
<accession>A0A8K0THU2</accession>
<name>A0A8K0THU2_9PEZI</name>
<feature type="region of interest" description="Disordered" evidence="1">
    <location>
        <begin position="229"/>
        <end position="260"/>
    </location>
</feature>
<dbReference type="Proteomes" id="UP000813385">
    <property type="component" value="Unassembled WGS sequence"/>
</dbReference>
<dbReference type="EMBL" id="JAGPXD010000003">
    <property type="protein sequence ID" value="KAH7362770.1"/>
    <property type="molecule type" value="Genomic_DNA"/>
</dbReference>
<dbReference type="PANTHER" id="PTHR28094:SF2">
    <property type="entry name" value="BACTERIOPHAGE T5 ORF172 DNA-BINDING DOMAIN-CONTAINING PROTEIN"/>
    <property type="match status" value="1"/>
</dbReference>
<feature type="domain" description="Bacteriophage T5 Orf172 DNA-binding" evidence="2">
    <location>
        <begin position="430"/>
        <end position="538"/>
    </location>
</feature>
<dbReference type="AlphaFoldDB" id="A0A8K0THU2"/>
<organism evidence="3 4">
    <name type="scientific">Plectosphaerella cucumerina</name>
    <dbReference type="NCBI Taxonomy" id="40658"/>
    <lineage>
        <taxon>Eukaryota</taxon>
        <taxon>Fungi</taxon>
        <taxon>Dikarya</taxon>
        <taxon>Ascomycota</taxon>
        <taxon>Pezizomycotina</taxon>
        <taxon>Sordariomycetes</taxon>
        <taxon>Hypocreomycetidae</taxon>
        <taxon>Glomerellales</taxon>
        <taxon>Plectosphaerellaceae</taxon>
        <taxon>Plectosphaerella</taxon>
    </lineage>
</organism>
<feature type="region of interest" description="Disordered" evidence="1">
    <location>
        <begin position="194"/>
        <end position="216"/>
    </location>
</feature>
<dbReference type="InterPro" id="IPR018306">
    <property type="entry name" value="Phage_T5_Orf172_DNA-bd"/>
</dbReference>
<evidence type="ECO:0000256" key="1">
    <source>
        <dbReference type="SAM" id="MobiDB-lite"/>
    </source>
</evidence>
<feature type="region of interest" description="Disordered" evidence="1">
    <location>
        <begin position="284"/>
        <end position="337"/>
    </location>
</feature>
<dbReference type="SMART" id="SM00974">
    <property type="entry name" value="T5orf172"/>
    <property type="match status" value="1"/>
</dbReference>